<protein>
    <recommendedName>
        <fullName evidence="3">PKD-like family protein</fullName>
    </recommendedName>
</protein>
<dbReference type="InterPro" id="IPR032183">
    <property type="entry name" value="PKD-like"/>
</dbReference>
<dbReference type="PROSITE" id="PS51257">
    <property type="entry name" value="PROKAR_LIPOPROTEIN"/>
    <property type="match status" value="1"/>
</dbReference>
<accession>A0A4U1CGV1</accession>
<name>A0A4U1CGV1_9SPHI</name>
<reference evidence="1 2" key="1">
    <citation type="submission" date="2019-04" db="EMBL/GenBank/DDBJ databases">
        <title>Pedobacter sp. RP-3-15 sp. nov., isolated from Arctic soil.</title>
        <authorList>
            <person name="Dahal R.H."/>
            <person name="Kim D.-U."/>
        </authorList>
    </citation>
    <scope>NUCLEOTIDE SEQUENCE [LARGE SCALE GENOMIC DNA]</scope>
    <source>
        <strain evidence="1 2">RP-3-15</strain>
    </source>
</reference>
<keyword evidence="2" id="KW-1185">Reference proteome</keyword>
<organism evidence="1 2">
    <name type="scientific">Pedobacter frigoris</name>
    <dbReference type="NCBI Taxonomy" id="2571272"/>
    <lineage>
        <taxon>Bacteria</taxon>
        <taxon>Pseudomonadati</taxon>
        <taxon>Bacteroidota</taxon>
        <taxon>Sphingobacteriia</taxon>
        <taxon>Sphingobacteriales</taxon>
        <taxon>Sphingobacteriaceae</taxon>
        <taxon>Pedobacter</taxon>
    </lineage>
</organism>
<dbReference type="RefSeq" id="WP_136836237.1">
    <property type="nucleotide sequence ID" value="NZ_SWBQ01000003.1"/>
</dbReference>
<gene>
    <name evidence="1" type="ORF">FA047_11595</name>
</gene>
<proteinExistence type="predicted"/>
<evidence type="ECO:0000313" key="1">
    <source>
        <dbReference type="EMBL" id="TKC05975.1"/>
    </source>
</evidence>
<comment type="caution">
    <text evidence="1">The sequence shown here is derived from an EMBL/GenBank/DDBJ whole genome shotgun (WGS) entry which is preliminary data.</text>
</comment>
<dbReference type="Proteomes" id="UP000307244">
    <property type="component" value="Unassembled WGS sequence"/>
</dbReference>
<evidence type="ECO:0008006" key="3">
    <source>
        <dbReference type="Google" id="ProtNLM"/>
    </source>
</evidence>
<evidence type="ECO:0000313" key="2">
    <source>
        <dbReference type="Proteomes" id="UP000307244"/>
    </source>
</evidence>
<sequence>MKFNYINIITLLFFGTVLLSSCYKDDSNTNIETINKVELSDPKTASQIIIYQGDSLKLKPTLSQSMAQNIENLEFTWLLYNNNGAVSLAAPRDEIAKTYELKIVVKPDVFTLGEPFIVRLKATDKQTGVSSYLNYNVMVGNKYAIGWLVLEDKAGKGDLSFIFTDYNAEHGIYNDRNTAAIIGPRKLEISPFPVTDDISATGKRLYILADQGSQEYNYLTMIKKFDYSFLFFSTPAVINPTVMTWTSQYTYSGVRSPALGVAINDGKLHSNLVGGFPGVKKWGDIALNPQGNRNYSLAPFAVGGETFPAIVYDNIDKRFYRIQAYNPTPVAGTLEAFPAGASTGVSSVFDMNNVGMTMLFQDSADVINDYNAIMRDSGNQPYLLRYKTKNTTAAPVITLAKTAINAPGILNFSAAAGSTSTPHIYYGTGNALFRYETSSNAVVETYNFPAGENITSIKYAKYFIDKTGAKLAVATWNGTVGKVYFFSINTVGAIGTYTNMVTGFNKIIDIAYKY</sequence>
<dbReference type="EMBL" id="SWBQ01000003">
    <property type="protein sequence ID" value="TKC05975.1"/>
    <property type="molecule type" value="Genomic_DNA"/>
</dbReference>
<dbReference type="Pfam" id="PF16407">
    <property type="entry name" value="PKD_2"/>
    <property type="match status" value="1"/>
</dbReference>
<dbReference type="AlphaFoldDB" id="A0A4U1CGV1"/>
<dbReference type="OrthoDB" id="1095195at2"/>